<comment type="caution">
    <text evidence="2">The sequence shown here is derived from an EMBL/GenBank/DDBJ whole genome shotgun (WGS) entry which is preliminary data.</text>
</comment>
<sequence>MLAGLAVLSDHPCIAPRPAHDPDAGAFLPVCTPPPAFTPDITLVAPVTNPPAFAFDERLTAPGAWRAIAAAFGLSMALVFLPFGALAAMAAFAAGTCLAGFFVAGQGRTRIRVAAGLLVIDDARIPLAALGAVEVLEGEEARAWRTYKADMRAFTVMRSYITTAVRIENTDPQDPTPYVYVSTRAPRDLAAAIAVNR</sequence>
<feature type="transmembrane region" description="Helical" evidence="1">
    <location>
        <begin position="87"/>
        <end position="104"/>
    </location>
</feature>
<dbReference type="InterPro" id="IPR021443">
    <property type="entry name" value="DUF3093"/>
</dbReference>
<keyword evidence="3" id="KW-1185">Reference proteome</keyword>
<protein>
    <recommendedName>
        <fullName evidence="4">DUF3093 domain-containing protein</fullName>
    </recommendedName>
</protein>
<gene>
    <name evidence="2" type="ORF">Sxan_03750</name>
</gene>
<dbReference type="EMBL" id="BNEE01000003">
    <property type="protein sequence ID" value="GHI83011.1"/>
    <property type="molecule type" value="Genomic_DNA"/>
</dbReference>
<keyword evidence="1" id="KW-0812">Transmembrane</keyword>
<accession>A0A919GS10</accession>
<reference evidence="2" key="1">
    <citation type="submission" date="2020-09" db="EMBL/GenBank/DDBJ databases">
        <title>Whole genome shotgun sequence of Streptomyces xanthophaeus NBRC 12829.</title>
        <authorList>
            <person name="Komaki H."/>
            <person name="Tamura T."/>
        </authorList>
    </citation>
    <scope>NUCLEOTIDE SEQUENCE</scope>
    <source>
        <strain evidence="2">NBRC 12829</strain>
    </source>
</reference>
<dbReference type="AlphaFoldDB" id="A0A919GS10"/>
<evidence type="ECO:0008006" key="4">
    <source>
        <dbReference type="Google" id="ProtNLM"/>
    </source>
</evidence>
<evidence type="ECO:0000313" key="2">
    <source>
        <dbReference type="EMBL" id="GHI83011.1"/>
    </source>
</evidence>
<keyword evidence="1" id="KW-1133">Transmembrane helix</keyword>
<keyword evidence="1" id="KW-0472">Membrane</keyword>
<proteinExistence type="predicted"/>
<dbReference type="Proteomes" id="UP000600026">
    <property type="component" value="Unassembled WGS sequence"/>
</dbReference>
<evidence type="ECO:0000256" key="1">
    <source>
        <dbReference type="SAM" id="Phobius"/>
    </source>
</evidence>
<dbReference type="Pfam" id="PF11292">
    <property type="entry name" value="DUF3093"/>
    <property type="match status" value="1"/>
</dbReference>
<name>A0A919GS10_9ACTN</name>
<evidence type="ECO:0000313" key="3">
    <source>
        <dbReference type="Proteomes" id="UP000600026"/>
    </source>
</evidence>
<organism evidence="2 3">
    <name type="scientific">Streptomyces xanthophaeus</name>
    <dbReference type="NCBI Taxonomy" id="67385"/>
    <lineage>
        <taxon>Bacteria</taxon>
        <taxon>Bacillati</taxon>
        <taxon>Actinomycetota</taxon>
        <taxon>Actinomycetes</taxon>
        <taxon>Kitasatosporales</taxon>
        <taxon>Streptomycetaceae</taxon>
        <taxon>Streptomyces</taxon>
    </lineage>
</organism>